<reference evidence="6" key="1">
    <citation type="submission" date="2022-11" db="UniProtKB">
        <authorList>
            <consortium name="WormBaseParasite"/>
        </authorList>
    </citation>
    <scope>IDENTIFICATION</scope>
</reference>
<dbReference type="GO" id="GO:0043235">
    <property type="term" value="C:receptor complex"/>
    <property type="evidence" value="ECO:0007669"/>
    <property type="project" value="TreeGrafter"/>
</dbReference>
<evidence type="ECO:0000256" key="1">
    <source>
        <dbReference type="ARBA" id="ARBA00004167"/>
    </source>
</evidence>
<feature type="domain" description="Protein kinase" evidence="4">
    <location>
        <begin position="54"/>
        <end position="357"/>
    </location>
</feature>
<dbReference type="PANTHER" id="PTHR24416:SF600">
    <property type="entry name" value="PDGF- AND VEGF-RECEPTOR RELATED, ISOFORM J"/>
    <property type="match status" value="1"/>
</dbReference>
<dbReference type="Proteomes" id="UP000887566">
    <property type="component" value="Unplaced"/>
</dbReference>
<dbReference type="AlphaFoldDB" id="A0A914VYN1"/>
<name>A0A914VYN1_9BILA</name>
<dbReference type="WBParaSite" id="PSAMB.scaffold2665size21941.g18743.t1">
    <property type="protein sequence ID" value="PSAMB.scaffold2665size21941.g18743.t1"/>
    <property type="gene ID" value="PSAMB.scaffold2665size21941.g18743"/>
</dbReference>
<dbReference type="PROSITE" id="PS50011">
    <property type="entry name" value="PROTEIN_KINASE_DOM"/>
    <property type="match status" value="1"/>
</dbReference>
<dbReference type="GO" id="GO:0005886">
    <property type="term" value="C:plasma membrane"/>
    <property type="evidence" value="ECO:0007669"/>
    <property type="project" value="TreeGrafter"/>
</dbReference>
<accession>A0A914VYN1</accession>
<keyword evidence="5" id="KW-1185">Reference proteome</keyword>
<feature type="region of interest" description="Disordered" evidence="3">
    <location>
        <begin position="1"/>
        <end position="22"/>
    </location>
</feature>
<evidence type="ECO:0000313" key="6">
    <source>
        <dbReference type="WBParaSite" id="PSAMB.scaffold2665size21941.g18743.t1"/>
    </source>
</evidence>
<feature type="binding site" evidence="2">
    <location>
        <position position="85"/>
    </location>
    <ligand>
        <name>ATP</name>
        <dbReference type="ChEBI" id="CHEBI:30616"/>
    </ligand>
</feature>
<dbReference type="InterPro" id="IPR050122">
    <property type="entry name" value="RTK"/>
</dbReference>
<sequence>MDSIHGSETEEDNVNRNENLFNDKDEYLEGDVPVQEGLDYKGVIEKFEIDPNALKIIEALGKGRFSQVYMGILSMPAEDKLVAVKATHIKLDSVNAIESAGGHENVLKLMGAITTTRTKFSLITEYCERGSLDRFLQAKRKNENFEDELIFEENGNEEFWKIQRDANWGKNYQSRRDNGLITTSDLMWFALQIARGMQFLASMNITHRNRALHNILLKSNFTVKVADFGQAKISKDSDYAYNNWRKETVLLARYTALESLKSGHFSITSELWSFGVNVWEIFTFAEKRPYSAQFDSDENDMHIHNFLIEYLSSGNRLSIPNNVPQQIRRLLSRLWDSDPKQRPSFQDCEEVIEKELMQSCPN</sequence>
<dbReference type="InterPro" id="IPR011009">
    <property type="entry name" value="Kinase-like_dom_sf"/>
</dbReference>
<keyword evidence="2" id="KW-0067">ATP-binding</keyword>
<dbReference type="InterPro" id="IPR000719">
    <property type="entry name" value="Prot_kinase_dom"/>
</dbReference>
<keyword evidence="2" id="KW-0547">Nucleotide-binding</keyword>
<dbReference type="Pfam" id="PF07714">
    <property type="entry name" value="PK_Tyr_Ser-Thr"/>
    <property type="match status" value="1"/>
</dbReference>
<comment type="subcellular location">
    <subcellularLocation>
        <location evidence="1">Membrane</location>
        <topology evidence="1">Single-pass membrane protein</topology>
    </subcellularLocation>
</comment>
<protein>
    <submittedName>
        <fullName evidence="6">Protein kinase domain-containing protein</fullName>
    </submittedName>
</protein>
<dbReference type="InterPro" id="IPR017441">
    <property type="entry name" value="Protein_kinase_ATP_BS"/>
</dbReference>
<dbReference type="InterPro" id="IPR001245">
    <property type="entry name" value="Ser-Thr/Tyr_kinase_cat_dom"/>
</dbReference>
<dbReference type="Gene3D" id="1.10.510.10">
    <property type="entry name" value="Transferase(Phosphotransferase) domain 1"/>
    <property type="match status" value="2"/>
</dbReference>
<dbReference type="GO" id="GO:0005524">
    <property type="term" value="F:ATP binding"/>
    <property type="evidence" value="ECO:0007669"/>
    <property type="project" value="UniProtKB-UniRule"/>
</dbReference>
<evidence type="ECO:0000256" key="3">
    <source>
        <dbReference type="SAM" id="MobiDB-lite"/>
    </source>
</evidence>
<evidence type="ECO:0000259" key="4">
    <source>
        <dbReference type="PROSITE" id="PS50011"/>
    </source>
</evidence>
<evidence type="ECO:0000313" key="5">
    <source>
        <dbReference type="Proteomes" id="UP000887566"/>
    </source>
</evidence>
<dbReference type="GO" id="GO:0004714">
    <property type="term" value="F:transmembrane receptor protein tyrosine kinase activity"/>
    <property type="evidence" value="ECO:0007669"/>
    <property type="project" value="TreeGrafter"/>
</dbReference>
<proteinExistence type="predicted"/>
<dbReference type="SUPFAM" id="SSF56112">
    <property type="entry name" value="Protein kinase-like (PK-like)"/>
    <property type="match status" value="1"/>
</dbReference>
<dbReference type="GO" id="GO:0007169">
    <property type="term" value="P:cell surface receptor protein tyrosine kinase signaling pathway"/>
    <property type="evidence" value="ECO:0007669"/>
    <property type="project" value="TreeGrafter"/>
</dbReference>
<dbReference type="PROSITE" id="PS00107">
    <property type="entry name" value="PROTEIN_KINASE_ATP"/>
    <property type="match status" value="1"/>
</dbReference>
<evidence type="ECO:0000256" key="2">
    <source>
        <dbReference type="PROSITE-ProRule" id="PRU10141"/>
    </source>
</evidence>
<organism evidence="5 6">
    <name type="scientific">Plectus sambesii</name>
    <dbReference type="NCBI Taxonomy" id="2011161"/>
    <lineage>
        <taxon>Eukaryota</taxon>
        <taxon>Metazoa</taxon>
        <taxon>Ecdysozoa</taxon>
        <taxon>Nematoda</taxon>
        <taxon>Chromadorea</taxon>
        <taxon>Plectida</taxon>
        <taxon>Plectina</taxon>
        <taxon>Plectoidea</taxon>
        <taxon>Plectidae</taxon>
        <taxon>Plectus</taxon>
    </lineage>
</organism>
<dbReference type="PANTHER" id="PTHR24416">
    <property type="entry name" value="TYROSINE-PROTEIN KINASE RECEPTOR"/>
    <property type="match status" value="1"/>
</dbReference>